<protein>
    <submittedName>
        <fullName evidence="1">Adenylate kinase</fullName>
    </submittedName>
</protein>
<keyword evidence="1" id="KW-0808">Transferase</keyword>
<gene>
    <name evidence="1" type="ORF">LS81_005180</name>
</gene>
<dbReference type="SUPFAM" id="SSF52540">
    <property type="entry name" value="P-loop containing nucleoside triphosphate hydrolases"/>
    <property type="match status" value="1"/>
</dbReference>
<keyword evidence="1" id="KW-0418">Kinase</keyword>
<dbReference type="AlphaFoldDB" id="A0A4U8SBA3"/>
<dbReference type="EMBL" id="JRPL02000009">
    <property type="protein sequence ID" value="TLD83330.1"/>
    <property type="molecule type" value="Genomic_DNA"/>
</dbReference>
<name>A0A4U8SBA3_9HELI</name>
<sequence length="175" mass="20444">MIVLIGGESHTGKTLLAQRLLETYHYPYMSLDHLKMGFIKGLKNPPFSVEEDSKIAAFLWDIVLGIIETCNENEQNLILEGIYIKPKDVRILLDSHPFSPIKVFFLIFSKQYILKHYDTIIAKENIIEKRKETDSISKEQMIKEHSILKEQCKSYHLPFIEIHKDYEHEIQAVTL</sequence>
<reference evidence="1 2" key="1">
    <citation type="journal article" date="2014" name="Genome Announc.">
        <title>Draft genome sequences of eight enterohepatic helicobacter species isolated from both laboratory and wild rodents.</title>
        <authorList>
            <person name="Sheh A."/>
            <person name="Shen Z."/>
            <person name="Fox J.G."/>
        </authorList>
    </citation>
    <scope>NUCLEOTIDE SEQUENCE [LARGE SCALE GENOMIC DNA]</scope>
    <source>
        <strain evidence="1 2">ATCC 700114</strain>
    </source>
</reference>
<dbReference type="RefSeq" id="WP_034346707.1">
    <property type="nucleotide sequence ID" value="NZ_FZNG01000008.1"/>
</dbReference>
<organism evidence="1 2">
    <name type="scientific">Helicobacter trogontum</name>
    <dbReference type="NCBI Taxonomy" id="50960"/>
    <lineage>
        <taxon>Bacteria</taxon>
        <taxon>Pseudomonadati</taxon>
        <taxon>Campylobacterota</taxon>
        <taxon>Epsilonproteobacteria</taxon>
        <taxon>Campylobacterales</taxon>
        <taxon>Helicobacteraceae</taxon>
        <taxon>Helicobacter</taxon>
    </lineage>
</organism>
<accession>A0A4U8SBA3</accession>
<dbReference type="OrthoDB" id="9788481at2"/>
<dbReference type="GO" id="GO:0016301">
    <property type="term" value="F:kinase activity"/>
    <property type="evidence" value="ECO:0007669"/>
    <property type="project" value="UniProtKB-KW"/>
</dbReference>
<dbReference type="Gene3D" id="3.40.50.300">
    <property type="entry name" value="P-loop containing nucleotide triphosphate hydrolases"/>
    <property type="match status" value="1"/>
</dbReference>
<proteinExistence type="predicted"/>
<evidence type="ECO:0000313" key="1">
    <source>
        <dbReference type="EMBL" id="TLD83330.1"/>
    </source>
</evidence>
<dbReference type="Proteomes" id="UP000029878">
    <property type="component" value="Unassembled WGS sequence"/>
</dbReference>
<comment type="caution">
    <text evidence="1">The sequence shown here is derived from an EMBL/GenBank/DDBJ whole genome shotgun (WGS) entry which is preliminary data.</text>
</comment>
<evidence type="ECO:0000313" key="2">
    <source>
        <dbReference type="Proteomes" id="UP000029878"/>
    </source>
</evidence>
<dbReference type="InterPro" id="IPR027417">
    <property type="entry name" value="P-loop_NTPase"/>
</dbReference>